<dbReference type="OrthoDB" id="2310150at2759"/>
<evidence type="ECO:0000256" key="2">
    <source>
        <dbReference type="SAM" id="MobiDB-lite"/>
    </source>
</evidence>
<dbReference type="Pfam" id="PF00248">
    <property type="entry name" value="Aldo_ket_red"/>
    <property type="match status" value="1"/>
</dbReference>
<dbReference type="KEGG" id="sgra:EX895_000954"/>
<dbReference type="AlphaFoldDB" id="A0A4U7L2D3"/>
<dbReference type="SUPFAM" id="SSF51430">
    <property type="entry name" value="NAD(P)-linked oxidoreductase"/>
    <property type="match status" value="1"/>
</dbReference>
<keyword evidence="5" id="KW-1185">Reference proteome</keyword>
<reference evidence="4 5" key="1">
    <citation type="submission" date="2019-05" db="EMBL/GenBank/DDBJ databases">
        <title>Sporisorium graminicola CBS 10092 draft sequencing and annotation.</title>
        <authorList>
            <person name="Solano-Gonzalez S."/>
            <person name="Caddick M.X."/>
            <person name="Darby A."/>
        </authorList>
    </citation>
    <scope>NUCLEOTIDE SEQUENCE [LARGE SCALE GENOMIC DNA]</scope>
    <source>
        <strain evidence="4 5">CBS 10092</strain>
    </source>
</reference>
<dbReference type="Gene3D" id="3.20.20.100">
    <property type="entry name" value="NADP-dependent oxidoreductase domain"/>
    <property type="match status" value="1"/>
</dbReference>
<dbReference type="CDD" id="cd19075">
    <property type="entry name" value="AKR_AKR7A1-5"/>
    <property type="match status" value="1"/>
</dbReference>
<feature type="domain" description="NADP-dependent oxidoreductase" evidence="3">
    <location>
        <begin position="18"/>
        <end position="338"/>
    </location>
</feature>
<organism evidence="4 5">
    <name type="scientific">Sporisorium graminicola</name>
    <dbReference type="NCBI Taxonomy" id="280036"/>
    <lineage>
        <taxon>Eukaryota</taxon>
        <taxon>Fungi</taxon>
        <taxon>Dikarya</taxon>
        <taxon>Basidiomycota</taxon>
        <taxon>Ustilaginomycotina</taxon>
        <taxon>Ustilaginomycetes</taxon>
        <taxon>Ustilaginales</taxon>
        <taxon>Ustilaginaceae</taxon>
        <taxon>Sporisorium</taxon>
    </lineage>
</organism>
<evidence type="ECO:0000313" key="4">
    <source>
        <dbReference type="EMBL" id="TKY90956.1"/>
    </source>
</evidence>
<dbReference type="InterPro" id="IPR050523">
    <property type="entry name" value="AKR_Detox_Biosynth"/>
</dbReference>
<evidence type="ECO:0000313" key="5">
    <source>
        <dbReference type="Proteomes" id="UP000306050"/>
    </source>
</evidence>
<evidence type="ECO:0000259" key="3">
    <source>
        <dbReference type="Pfam" id="PF00248"/>
    </source>
</evidence>
<dbReference type="PANTHER" id="PTHR43364">
    <property type="entry name" value="NADH-SPECIFIC METHYLGLYOXAL REDUCTASE-RELATED"/>
    <property type="match status" value="1"/>
</dbReference>
<dbReference type="PANTHER" id="PTHR43364:SF4">
    <property type="entry name" value="NAD(P)-LINKED OXIDOREDUCTASE SUPERFAMILY PROTEIN"/>
    <property type="match status" value="1"/>
</dbReference>
<dbReference type="Proteomes" id="UP000306050">
    <property type="component" value="Chromosome SGRAM_1"/>
</dbReference>
<sequence length="349" mass="39260">MSTASSTAAAVQPKTNIKIVFGCMTFGAPGVEQSRVHDLDDCRAILDIFASHGHTELDTARMYGAGSSEEYLRQLGYTVPSASHRFTIATKVFPSARNPNFPSKDKYTFEPADIHRAVADSLRSLGTEQFDLFYLHAPDREVDLERTLEAVNAEFEQGRFKRFGVSNYTADEVQTIVDITSRHGWVKPSVYQGVYNALTRTPEPDLFPTLRRNHIAFYAFNPLGGGLFVGHHSPDSKPEQGSRFDPQRSQGQMYRKRYWNDHYFQALDLIRGSADKHGLTLAEIALRWMMHHSQLKREAGDAVIIGASSKNHIDANLVDFEKGPLPQQVVDKVDEAWEIIKPQAPAYHH</sequence>
<dbReference type="RefSeq" id="XP_029742941.1">
    <property type="nucleotide sequence ID" value="XM_029881555.1"/>
</dbReference>
<comment type="caution">
    <text evidence="4">The sequence shown here is derived from an EMBL/GenBank/DDBJ whole genome shotgun (WGS) entry which is preliminary data.</text>
</comment>
<dbReference type="InterPro" id="IPR036812">
    <property type="entry name" value="NAD(P)_OxRdtase_dom_sf"/>
</dbReference>
<dbReference type="InterPro" id="IPR023210">
    <property type="entry name" value="NADP_OxRdtase_dom"/>
</dbReference>
<proteinExistence type="predicted"/>
<gene>
    <name evidence="4" type="ORF">EX895_000954</name>
</gene>
<accession>A0A4U7L2D3</accession>
<feature type="region of interest" description="Disordered" evidence="2">
    <location>
        <begin position="230"/>
        <end position="249"/>
    </location>
</feature>
<evidence type="ECO:0000256" key="1">
    <source>
        <dbReference type="ARBA" id="ARBA00023002"/>
    </source>
</evidence>
<name>A0A4U7L2D3_9BASI</name>
<keyword evidence="1" id="KW-0560">Oxidoreductase</keyword>
<protein>
    <recommendedName>
        <fullName evidence="3">NADP-dependent oxidoreductase domain-containing protein</fullName>
    </recommendedName>
</protein>
<dbReference type="GO" id="GO:0016491">
    <property type="term" value="F:oxidoreductase activity"/>
    <property type="evidence" value="ECO:0007669"/>
    <property type="project" value="UniProtKB-KW"/>
</dbReference>
<dbReference type="EMBL" id="SRRM01000002">
    <property type="protein sequence ID" value="TKY90956.1"/>
    <property type="molecule type" value="Genomic_DNA"/>
</dbReference>
<dbReference type="GeneID" id="40723849"/>
<feature type="compositionally biased region" description="Basic and acidic residues" evidence="2">
    <location>
        <begin position="232"/>
        <end position="246"/>
    </location>
</feature>